<feature type="domain" description="DUF374" evidence="1">
    <location>
        <begin position="65"/>
        <end position="140"/>
    </location>
</feature>
<evidence type="ECO:0000313" key="3">
    <source>
        <dbReference type="Proteomes" id="UP000076577"/>
    </source>
</evidence>
<dbReference type="Proteomes" id="UP000076577">
    <property type="component" value="Unassembled WGS sequence"/>
</dbReference>
<sequence length="232" mass="25578">MLKKLGKHPLVIKLVGNAMAYYLLFVRKSSKFTLDPPNFYEDHKEGTPYVVSMWHGQHFMMPFARPKGWDVRVMISRSTDGEMQAICASKLGLGLIRAAGAQNAKQIKKRGGMRGFIEALRGLKDGGNVAMTADVPKGPARKAGKGIIQLAKHSGRPLLPVAIATSRHRDLDTWDKASINLPFSHIALCFGEPIPVPADASDEQLEEIRQLLETRMNETTDKAYAIAKSGKK</sequence>
<dbReference type="AlphaFoldDB" id="A0A165YDE9"/>
<reference evidence="2 3" key="1">
    <citation type="journal article" date="2016" name="Front. Microbiol.">
        <title>Comparative Genomic Analysis Reveals a Diverse Repertoire of Genes Involved in Prokaryote-Eukaryote Interactions within the Pseudovibrio Genus.</title>
        <authorList>
            <person name="Romano S."/>
            <person name="Fernandez-Guerra A."/>
            <person name="Reen F.J."/>
            <person name="Glockner F.O."/>
            <person name="Crowley S.P."/>
            <person name="O'Sullivan O."/>
            <person name="Cotter P.D."/>
            <person name="Adams C."/>
            <person name="Dobson A.D."/>
            <person name="O'Gara F."/>
        </authorList>
    </citation>
    <scope>NUCLEOTIDE SEQUENCE [LARGE SCALE GENOMIC DNA]</scope>
    <source>
        <strain evidence="2 3">Ad2</strain>
    </source>
</reference>
<evidence type="ECO:0000313" key="2">
    <source>
        <dbReference type="EMBL" id="KZL18742.1"/>
    </source>
</evidence>
<dbReference type="OrthoDB" id="9810508at2"/>
<keyword evidence="3" id="KW-1185">Reference proteome</keyword>
<protein>
    <recommendedName>
        <fullName evidence="1">DUF374 domain-containing protein</fullName>
    </recommendedName>
</protein>
<dbReference type="EMBL" id="LMCB01000017">
    <property type="protein sequence ID" value="KZL18742.1"/>
    <property type="molecule type" value="Genomic_DNA"/>
</dbReference>
<dbReference type="Pfam" id="PF04028">
    <property type="entry name" value="DUF374"/>
    <property type="match status" value="1"/>
</dbReference>
<comment type="caution">
    <text evidence="2">The sequence shown here is derived from an EMBL/GenBank/DDBJ whole genome shotgun (WGS) entry which is preliminary data.</text>
</comment>
<dbReference type="PATRIC" id="fig|989403.3.peg.2410"/>
<dbReference type="CDD" id="cd07983">
    <property type="entry name" value="LPLAT_DUF374-like"/>
    <property type="match status" value="1"/>
</dbReference>
<evidence type="ECO:0000259" key="1">
    <source>
        <dbReference type="Pfam" id="PF04028"/>
    </source>
</evidence>
<accession>A0A165YDE9</accession>
<name>A0A165YDE9_9HYPH</name>
<organism evidence="2 3">
    <name type="scientific">Pseudovibrio axinellae</name>
    <dbReference type="NCBI Taxonomy" id="989403"/>
    <lineage>
        <taxon>Bacteria</taxon>
        <taxon>Pseudomonadati</taxon>
        <taxon>Pseudomonadota</taxon>
        <taxon>Alphaproteobacteria</taxon>
        <taxon>Hyphomicrobiales</taxon>
        <taxon>Stappiaceae</taxon>
        <taxon>Pseudovibrio</taxon>
    </lineage>
</organism>
<proteinExistence type="predicted"/>
<dbReference type="STRING" id="989403.SAMN05421798_101784"/>
<dbReference type="RefSeq" id="WP_068005877.1">
    <property type="nucleotide sequence ID" value="NZ_FOFM01000001.1"/>
</dbReference>
<dbReference type="InterPro" id="IPR007172">
    <property type="entry name" value="DUF374"/>
</dbReference>
<gene>
    <name evidence="2" type="ORF">PsAD2_02257</name>
</gene>